<dbReference type="AlphaFoldDB" id="A0A1X6N2J6"/>
<proteinExistence type="inferred from homology"/>
<dbReference type="STRING" id="670580.A0A1X6N2J6"/>
<keyword evidence="1" id="KW-0460">Magnesium</keyword>
<dbReference type="GeneID" id="36326965"/>
<dbReference type="Gene3D" id="3.60.40.10">
    <property type="entry name" value="PPM-type phosphatase domain"/>
    <property type="match status" value="2"/>
</dbReference>
<sequence>MKPVHTRIYAALPRVAPAPACAPSSSRVRSNSASSARSLFTVPSSHGPLPFFDSPPAPSRPGSSHLPLTRFVAEVKAELEGHTDVSHPQSHGAPPPYPLALTSAPYDSPSNPSTPFKPFFPYQSFVPAAGPTAKATGDAAVERQAKQQRTRYHLDVGAYGIPKRSHGVCVAGRDGHGKLGRKESFCESIEPLTGAVQVGEDAYFVRDNAMGVADGVGGWSKMRRQGKGVDAEPSASALFARRLMHYCSEEVDAASAINDANLCSMEDLESDDVYAQLEDSLEELEEGLDVLMILERAYEKTIQAHVTRPEVASSEPITDTSLHTTSNGLHTSNGAANTQSKADTPSASWASILSPTPKQAPATTPLLAGSSTALVAILEHTSAPPPPRRKSTLFSPQPRHVDDAVQMADRGAVIKIAHLGDCMGMLIRGEEIVWRTEEMWWNFNTPVQLGPTSPTRPRDAHVFTIPVEADDILILASDGLSDNLWDEDVLDEVVRFRQPYLAQGGMAAQGVFCQSTLAAMLSEALCSRAHCVAEHKARKGAPTLEAEEIPFARRAREEGRSFHGGKPDDISVLVAIVSPVASSGVA</sequence>
<keyword evidence="5" id="KW-1185">Reference proteome</keyword>
<dbReference type="EC" id="3.1.3.16" evidence="1"/>
<comment type="cofactor">
    <cofactor evidence="1">
        <name>Mn(2+)</name>
        <dbReference type="ChEBI" id="CHEBI:29035"/>
    </cofactor>
</comment>
<feature type="compositionally biased region" description="Polar residues" evidence="2">
    <location>
        <begin position="315"/>
        <end position="357"/>
    </location>
</feature>
<reference evidence="4 5" key="1">
    <citation type="submission" date="2017-04" db="EMBL/GenBank/DDBJ databases">
        <title>Genome Sequence of the Model Brown-Rot Fungus Postia placenta SB12.</title>
        <authorList>
            <consortium name="DOE Joint Genome Institute"/>
            <person name="Gaskell J."/>
            <person name="Kersten P."/>
            <person name="Larrondo L.F."/>
            <person name="Canessa P."/>
            <person name="Martinez D."/>
            <person name="Hibbett D."/>
            <person name="Schmoll M."/>
            <person name="Kubicek C.P."/>
            <person name="Martinez A.T."/>
            <person name="Yadav J."/>
            <person name="Master E."/>
            <person name="Magnuson J.K."/>
            <person name="James T."/>
            <person name="Yaver D."/>
            <person name="Berka R."/>
            <person name="Labutti K."/>
            <person name="Lipzen A."/>
            <person name="Aerts A."/>
            <person name="Barry K."/>
            <person name="Henrissat B."/>
            <person name="Blanchette R."/>
            <person name="Grigoriev I."/>
            <person name="Cullen D."/>
        </authorList>
    </citation>
    <scope>NUCLEOTIDE SEQUENCE [LARGE SCALE GENOMIC DNA]</scope>
    <source>
        <strain evidence="4 5">MAD-698-R-SB12</strain>
    </source>
</reference>
<comment type="cofactor">
    <cofactor evidence="1">
        <name>Mg(2+)</name>
        <dbReference type="ChEBI" id="CHEBI:18420"/>
    </cofactor>
</comment>
<dbReference type="Proteomes" id="UP000194127">
    <property type="component" value="Unassembled WGS sequence"/>
</dbReference>
<feature type="region of interest" description="Disordered" evidence="2">
    <location>
        <begin position="308"/>
        <end position="365"/>
    </location>
</feature>
<comment type="catalytic activity">
    <reaction evidence="1">
        <text>O-phospho-L-seryl-[protein] + H2O = L-seryl-[protein] + phosphate</text>
        <dbReference type="Rhea" id="RHEA:20629"/>
        <dbReference type="Rhea" id="RHEA-COMP:9863"/>
        <dbReference type="Rhea" id="RHEA-COMP:11604"/>
        <dbReference type="ChEBI" id="CHEBI:15377"/>
        <dbReference type="ChEBI" id="CHEBI:29999"/>
        <dbReference type="ChEBI" id="CHEBI:43474"/>
        <dbReference type="ChEBI" id="CHEBI:83421"/>
        <dbReference type="EC" id="3.1.3.16"/>
    </reaction>
</comment>
<evidence type="ECO:0000313" key="4">
    <source>
        <dbReference type="EMBL" id="OSX62839.1"/>
    </source>
</evidence>
<comment type="catalytic activity">
    <reaction evidence="1">
        <text>O-phospho-L-threonyl-[protein] + H2O = L-threonyl-[protein] + phosphate</text>
        <dbReference type="Rhea" id="RHEA:47004"/>
        <dbReference type="Rhea" id="RHEA-COMP:11060"/>
        <dbReference type="Rhea" id="RHEA-COMP:11605"/>
        <dbReference type="ChEBI" id="CHEBI:15377"/>
        <dbReference type="ChEBI" id="CHEBI:30013"/>
        <dbReference type="ChEBI" id="CHEBI:43474"/>
        <dbReference type="ChEBI" id="CHEBI:61977"/>
        <dbReference type="EC" id="3.1.3.16"/>
    </reaction>
</comment>
<feature type="compositionally biased region" description="Low complexity" evidence="2">
    <location>
        <begin position="18"/>
        <end position="38"/>
    </location>
</feature>
<evidence type="ECO:0000256" key="2">
    <source>
        <dbReference type="SAM" id="MobiDB-lite"/>
    </source>
</evidence>
<accession>A0A1X6N2J6</accession>
<dbReference type="GO" id="GO:0004722">
    <property type="term" value="F:protein serine/threonine phosphatase activity"/>
    <property type="evidence" value="ECO:0007669"/>
    <property type="project" value="UniProtKB-EC"/>
</dbReference>
<dbReference type="InterPro" id="IPR001932">
    <property type="entry name" value="PPM-type_phosphatase-like_dom"/>
</dbReference>
<gene>
    <name evidence="4" type="ORF">POSPLADRAFT_1065919</name>
</gene>
<dbReference type="PANTHER" id="PTHR12320">
    <property type="entry name" value="PROTEIN PHOSPHATASE 2C"/>
    <property type="match status" value="1"/>
</dbReference>
<dbReference type="SMART" id="SM00332">
    <property type="entry name" value="PP2Cc"/>
    <property type="match status" value="1"/>
</dbReference>
<feature type="region of interest" description="Disordered" evidence="2">
    <location>
        <begin position="81"/>
        <end position="102"/>
    </location>
</feature>
<dbReference type="RefSeq" id="XP_024339633.1">
    <property type="nucleotide sequence ID" value="XM_024482015.1"/>
</dbReference>
<name>A0A1X6N2J6_9APHY</name>
<feature type="region of interest" description="Disordered" evidence="2">
    <location>
        <begin position="18"/>
        <end position="41"/>
    </location>
</feature>
<evidence type="ECO:0000259" key="3">
    <source>
        <dbReference type="PROSITE" id="PS51746"/>
    </source>
</evidence>
<dbReference type="GO" id="GO:0046872">
    <property type="term" value="F:metal ion binding"/>
    <property type="evidence" value="ECO:0007669"/>
    <property type="project" value="UniProtKB-UniRule"/>
</dbReference>
<evidence type="ECO:0000313" key="5">
    <source>
        <dbReference type="Proteomes" id="UP000194127"/>
    </source>
</evidence>
<protein>
    <recommendedName>
        <fullName evidence="1">Protein phosphatase</fullName>
        <ecNumber evidence="1">3.1.3.16</ecNumber>
    </recommendedName>
</protein>
<keyword evidence="1" id="KW-0479">Metal-binding</keyword>
<comment type="similarity">
    <text evidence="1">Belongs to the PP2C family.</text>
</comment>
<dbReference type="SUPFAM" id="SSF81606">
    <property type="entry name" value="PP2C-like"/>
    <property type="match status" value="1"/>
</dbReference>
<keyword evidence="1" id="KW-0464">Manganese</keyword>
<dbReference type="EMBL" id="KZ110596">
    <property type="protein sequence ID" value="OSX62839.1"/>
    <property type="molecule type" value="Genomic_DNA"/>
</dbReference>
<dbReference type="InterPro" id="IPR036457">
    <property type="entry name" value="PPM-type-like_dom_sf"/>
</dbReference>
<keyword evidence="1" id="KW-0904">Protein phosphatase</keyword>
<dbReference type="OrthoDB" id="60843at2759"/>
<keyword evidence="1" id="KW-0378">Hydrolase</keyword>
<organism evidence="4 5">
    <name type="scientific">Postia placenta MAD-698-R-SB12</name>
    <dbReference type="NCBI Taxonomy" id="670580"/>
    <lineage>
        <taxon>Eukaryota</taxon>
        <taxon>Fungi</taxon>
        <taxon>Dikarya</taxon>
        <taxon>Basidiomycota</taxon>
        <taxon>Agaricomycotina</taxon>
        <taxon>Agaricomycetes</taxon>
        <taxon>Polyporales</taxon>
        <taxon>Adustoporiaceae</taxon>
        <taxon>Rhodonia</taxon>
    </lineage>
</organism>
<dbReference type="InterPro" id="IPR039123">
    <property type="entry name" value="PPTC7"/>
</dbReference>
<feature type="domain" description="PPM-type phosphatase" evidence="3">
    <location>
        <begin position="182"/>
        <end position="577"/>
    </location>
</feature>
<dbReference type="PANTHER" id="PTHR12320:SF84">
    <property type="entry name" value="PROTEIN PHOSPHATASE"/>
    <property type="match status" value="1"/>
</dbReference>
<evidence type="ECO:0000256" key="1">
    <source>
        <dbReference type="RuleBase" id="RU366020"/>
    </source>
</evidence>
<dbReference type="PROSITE" id="PS51746">
    <property type="entry name" value="PPM_2"/>
    <property type="match status" value="1"/>
</dbReference>